<evidence type="ECO:0000256" key="5">
    <source>
        <dbReference type="ARBA" id="ARBA00022475"/>
    </source>
</evidence>
<gene>
    <name evidence="13" type="primary">flhB</name>
    <name evidence="14" type="ORF">GF1_09040</name>
</gene>
<dbReference type="AlphaFoldDB" id="A0A915TYX7"/>
<reference evidence="14" key="1">
    <citation type="submission" date="2020-12" db="EMBL/GenBank/DDBJ databases">
        <title>Desulfobium dissulfuricans gen. nov., sp. nov., a novel mesophilic, sulfate-reducing bacterium isolated from a deep-sea hydrothermal vent.</title>
        <authorList>
            <person name="Hashimoto Y."/>
            <person name="Tame A."/>
            <person name="Sawayama S."/>
            <person name="Miyazaki J."/>
            <person name="Takai K."/>
            <person name="Nakagawa S."/>
        </authorList>
    </citation>
    <scope>NUCLEOTIDE SEQUENCE</scope>
    <source>
        <strain evidence="14">GF1</strain>
    </source>
</reference>
<dbReference type="GO" id="GO:0044780">
    <property type="term" value="P:bacterial-type flagellum assembly"/>
    <property type="evidence" value="ECO:0007669"/>
    <property type="project" value="InterPro"/>
</dbReference>
<dbReference type="Pfam" id="PF01312">
    <property type="entry name" value="Bac_export_2"/>
    <property type="match status" value="1"/>
</dbReference>
<dbReference type="InterPro" id="IPR006135">
    <property type="entry name" value="T3SS_substrate_exporter"/>
</dbReference>
<keyword evidence="9 13" id="KW-1133">Transmembrane helix</keyword>
<keyword evidence="6 13" id="KW-0812">Transmembrane</keyword>
<keyword evidence="10 13" id="KW-0472">Membrane</keyword>
<organism evidence="14 15">
    <name type="scientific">Desulfolithobacter dissulfuricans</name>
    <dbReference type="NCBI Taxonomy" id="2795293"/>
    <lineage>
        <taxon>Bacteria</taxon>
        <taxon>Pseudomonadati</taxon>
        <taxon>Thermodesulfobacteriota</taxon>
        <taxon>Desulfobulbia</taxon>
        <taxon>Desulfobulbales</taxon>
        <taxon>Desulfobulbaceae</taxon>
        <taxon>Desulfolithobacter</taxon>
    </lineage>
</organism>
<accession>A0A915TYX7</accession>
<keyword evidence="15" id="KW-1185">Reference proteome</keyword>
<dbReference type="PRINTS" id="PR00950">
    <property type="entry name" value="TYPE3IMSPROT"/>
</dbReference>
<evidence type="ECO:0000256" key="11">
    <source>
        <dbReference type="ARBA" id="ARBA00023225"/>
    </source>
</evidence>
<evidence type="ECO:0000256" key="8">
    <source>
        <dbReference type="ARBA" id="ARBA00022927"/>
    </source>
</evidence>
<comment type="function">
    <text evidence="12 13">Required for formation of the rod structure in the basal body of the flagellar apparatus. Together with FliI and FliH, may constitute the export apparatus of flagellin.</text>
</comment>
<evidence type="ECO:0000256" key="6">
    <source>
        <dbReference type="ARBA" id="ARBA00022692"/>
    </source>
</evidence>
<comment type="similarity">
    <text evidence="2 13">Belongs to the type III secretion exporter family.</text>
</comment>
<evidence type="ECO:0000256" key="9">
    <source>
        <dbReference type="ARBA" id="ARBA00022989"/>
    </source>
</evidence>
<comment type="subcellular location">
    <subcellularLocation>
        <location evidence="1">Cell membrane</location>
        <topology evidence="1">Multi-pass membrane protein</topology>
    </subcellularLocation>
</comment>
<evidence type="ECO:0000256" key="10">
    <source>
        <dbReference type="ARBA" id="ARBA00023136"/>
    </source>
</evidence>
<dbReference type="InterPro" id="IPR006136">
    <property type="entry name" value="FlhB"/>
</dbReference>
<feature type="transmembrane region" description="Helical" evidence="13">
    <location>
        <begin position="65"/>
        <end position="90"/>
    </location>
</feature>
<feature type="transmembrane region" description="Helical" evidence="13">
    <location>
        <begin position="7"/>
        <end position="28"/>
    </location>
</feature>
<dbReference type="PANTHER" id="PTHR30531">
    <property type="entry name" value="FLAGELLAR BIOSYNTHETIC PROTEIN FLHB"/>
    <property type="match status" value="1"/>
</dbReference>
<dbReference type="Gene3D" id="6.10.250.2080">
    <property type="match status" value="1"/>
</dbReference>
<dbReference type="Proteomes" id="UP001063350">
    <property type="component" value="Chromosome"/>
</dbReference>
<keyword evidence="5 13" id="KW-1003">Cell membrane</keyword>
<keyword evidence="8 13" id="KW-0653">Protein transport</keyword>
<dbReference type="SUPFAM" id="SSF160544">
    <property type="entry name" value="EscU C-terminal domain-like"/>
    <property type="match status" value="1"/>
</dbReference>
<protein>
    <recommendedName>
        <fullName evidence="3 13">Flagellar biosynthetic protein FlhB</fullName>
    </recommendedName>
</protein>
<dbReference type="GO" id="GO:0009306">
    <property type="term" value="P:protein secretion"/>
    <property type="evidence" value="ECO:0007669"/>
    <property type="project" value="InterPro"/>
</dbReference>
<evidence type="ECO:0000256" key="13">
    <source>
        <dbReference type="RuleBase" id="RU364091"/>
    </source>
</evidence>
<keyword evidence="7 13" id="KW-1005">Bacterial flagellum biogenesis</keyword>
<name>A0A915TYX7_9BACT</name>
<dbReference type="GO" id="GO:0005886">
    <property type="term" value="C:plasma membrane"/>
    <property type="evidence" value="ECO:0007669"/>
    <property type="project" value="UniProtKB-SubCell"/>
</dbReference>
<dbReference type="KEGG" id="ddu:GF1_09040"/>
<keyword evidence="4 13" id="KW-0813">Transport</keyword>
<proteinExistence type="inferred from homology"/>
<keyword evidence="14" id="KW-0282">Flagellum</keyword>
<comment type="caution">
    <text evidence="13">Lacks conserved residue(s) required for the propagation of feature annotation.</text>
</comment>
<sequence length="330" mass="37311">MAQSREVATAALFTAMLLFWWIYAPVFWDHLSRLIAAIWGNAGEFTITPSSMYRFTGFLFKQLALLMAPLFLVAMIIGFFATFLQIGWLFTTKPLVPDFSKLDPIKGMGRFFSKRSMVEIIKSTLKVLLIGYVAFKTIEGEFGKALVLGDTAMFESVRYLGMVAWKVLLKTSGIMIVLAILDYGFVRWEMEEKMKMTKQEQKEEMKDTEGDPHIKSKIRSIQQQMARSRMMASVPDADVVITNPTRIAVAVQYRMGEMEAPVVLAKGQELVAGKIRELAREHDIPIVENPPVARLLHSKVEIGQAIPEELFRAVAEILAHVYSLKGHKTK</sequence>
<evidence type="ECO:0000256" key="1">
    <source>
        <dbReference type="ARBA" id="ARBA00004651"/>
    </source>
</evidence>
<evidence type="ECO:0000313" key="14">
    <source>
        <dbReference type="EMBL" id="BCO08528.1"/>
    </source>
</evidence>
<dbReference type="PANTHER" id="PTHR30531:SF12">
    <property type="entry name" value="FLAGELLAR BIOSYNTHETIC PROTEIN FLHB"/>
    <property type="match status" value="1"/>
</dbReference>
<keyword evidence="11 13" id="KW-1006">Bacterial flagellum protein export</keyword>
<evidence type="ECO:0000256" key="4">
    <source>
        <dbReference type="ARBA" id="ARBA00022448"/>
    </source>
</evidence>
<dbReference type="NCBIfam" id="TIGR00328">
    <property type="entry name" value="flhB"/>
    <property type="match status" value="1"/>
</dbReference>
<evidence type="ECO:0000313" key="15">
    <source>
        <dbReference type="Proteomes" id="UP001063350"/>
    </source>
</evidence>
<evidence type="ECO:0000256" key="3">
    <source>
        <dbReference type="ARBA" id="ARBA00021622"/>
    </source>
</evidence>
<dbReference type="EMBL" id="AP024233">
    <property type="protein sequence ID" value="BCO08528.1"/>
    <property type="molecule type" value="Genomic_DNA"/>
</dbReference>
<dbReference type="InterPro" id="IPR029025">
    <property type="entry name" value="T3SS_substrate_exporter_C"/>
</dbReference>
<dbReference type="Gene3D" id="3.40.1690.10">
    <property type="entry name" value="secretion proteins EscU"/>
    <property type="match status" value="1"/>
</dbReference>
<evidence type="ECO:0000256" key="12">
    <source>
        <dbReference type="ARBA" id="ARBA00025078"/>
    </source>
</evidence>
<evidence type="ECO:0000256" key="7">
    <source>
        <dbReference type="ARBA" id="ARBA00022795"/>
    </source>
</evidence>
<feature type="transmembrane region" description="Helical" evidence="13">
    <location>
        <begin position="163"/>
        <end position="186"/>
    </location>
</feature>
<evidence type="ECO:0000256" key="2">
    <source>
        <dbReference type="ARBA" id="ARBA00010690"/>
    </source>
</evidence>
<keyword evidence="14" id="KW-0966">Cell projection</keyword>
<keyword evidence="14" id="KW-0969">Cilium</keyword>